<keyword evidence="5 9" id="KW-0812">Transmembrane</keyword>
<dbReference type="InterPro" id="IPR008915">
    <property type="entry name" value="Peptidase_M50"/>
</dbReference>
<evidence type="ECO:0000256" key="8">
    <source>
        <dbReference type="ARBA" id="ARBA00023136"/>
    </source>
</evidence>
<dbReference type="EMBL" id="CP033019">
    <property type="protein sequence ID" value="AYM79722.1"/>
    <property type="molecule type" value="Genomic_DNA"/>
</dbReference>
<evidence type="ECO:0000256" key="5">
    <source>
        <dbReference type="ARBA" id="ARBA00022692"/>
    </source>
</evidence>
<proteinExistence type="inferred from homology"/>
<dbReference type="AlphaFoldDB" id="A0A3G2EIJ0"/>
<organism evidence="11 12">
    <name type="scientific">Janthinobacterium agaricidamnosum</name>
    <dbReference type="NCBI Taxonomy" id="55508"/>
    <lineage>
        <taxon>Bacteria</taxon>
        <taxon>Pseudomonadati</taxon>
        <taxon>Pseudomonadota</taxon>
        <taxon>Betaproteobacteria</taxon>
        <taxon>Burkholderiales</taxon>
        <taxon>Oxalobacteraceae</taxon>
        <taxon>Janthinobacterium</taxon>
    </lineage>
</organism>
<evidence type="ECO:0000313" key="12">
    <source>
        <dbReference type="Proteomes" id="UP000279594"/>
    </source>
</evidence>
<feature type="transmembrane region" description="Helical" evidence="9">
    <location>
        <begin position="139"/>
        <end position="157"/>
    </location>
</feature>
<feature type="transmembrane region" description="Helical" evidence="9">
    <location>
        <begin position="238"/>
        <end position="259"/>
    </location>
</feature>
<evidence type="ECO:0000256" key="6">
    <source>
        <dbReference type="ARBA" id="ARBA00022989"/>
    </source>
</evidence>
<dbReference type="GO" id="GO:0030313">
    <property type="term" value="C:cell envelope"/>
    <property type="evidence" value="ECO:0007669"/>
    <property type="project" value="UniProtKB-SubCell"/>
</dbReference>
<evidence type="ECO:0000259" key="10">
    <source>
        <dbReference type="Pfam" id="PF02163"/>
    </source>
</evidence>
<dbReference type="PANTHER" id="PTHR32347:SF23">
    <property type="entry name" value="BLL5650 PROTEIN"/>
    <property type="match status" value="1"/>
</dbReference>
<evidence type="ECO:0000256" key="1">
    <source>
        <dbReference type="ARBA" id="ARBA00001947"/>
    </source>
</evidence>
<comment type="cofactor">
    <cofactor evidence="1">
        <name>Zn(2+)</name>
        <dbReference type="ChEBI" id="CHEBI:29105"/>
    </cofactor>
</comment>
<comment type="similarity">
    <text evidence="4">Belongs to the peptidase M50B family.</text>
</comment>
<feature type="transmembrane region" description="Helical" evidence="9">
    <location>
        <begin position="169"/>
        <end position="188"/>
    </location>
</feature>
<dbReference type="Pfam" id="PF02163">
    <property type="entry name" value="Peptidase_M50"/>
    <property type="match status" value="1"/>
</dbReference>
<evidence type="ECO:0000256" key="4">
    <source>
        <dbReference type="ARBA" id="ARBA00007931"/>
    </source>
</evidence>
<feature type="transmembrane region" description="Helical" evidence="9">
    <location>
        <begin position="340"/>
        <end position="363"/>
    </location>
</feature>
<dbReference type="GO" id="GO:0016020">
    <property type="term" value="C:membrane"/>
    <property type="evidence" value="ECO:0007669"/>
    <property type="project" value="UniProtKB-SubCell"/>
</dbReference>
<evidence type="ECO:0000256" key="9">
    <source>
        <dbReference type="SAM" id="Phobius"/>
    </source>
</evidence>
<evidence type="ECO:0000313" key="11">
    <source>
        <dbReference type="EMBL" id="AYM79722.1"/>
    </source>
</evidence>
<comment type="subcellular location">
    <subcellularLocation>
        <location evidence="3">Cell envelope</location>
    </subcellularLocation>
    <subcellularLocation>
        <location evidence="2">Membrane</location>
        <topology evidence="2">Multi-pass membrane protein</topology>
    </subcellularLocation>
</comment>
<dbReference type="InterPro" id="IPR050465">
    <property type="entry name" value="UPF0194_transport"/>
</dbReference>
<gene>
    <name evidence="11" type="ORF">D9M09_20695</name>
</gene>
<sequence length="693" mass="77787">MRQELSIHAGPRLPDGQPSWTLHDPVRNLFFQLDWPSFEMLRRWEDNDAQALIDDINQSTTLQLDGGAIERLLDFLREQQLLQPRRGSAAAMAATRQRQRGSWQQWLLHNYLFFRIPLVRPDRWLDWLAPRLGWLFSPAFRWLTLAAGLLGVAGAYRDWERFSATLLDTLSWHGALLYGAAITFAKVCHEMGHALTAKRYGCRVPTMGLAFLVMWPVAYTDTNEVWKLARREQRLAVAGAGIMTELMIAAWATLAWTWLPDGGPKQVAFLLSTTTWITTVAINASPFMRFDGYFLLSDYLGLPNLHSRAFALARWDLRERLFALNEPAPESFPPRRRAGLILFAWVVWIYRLVLFLGIAALVYHFFIKAVGILLFLVEICWFVALPLWRELQVWRSRREALRHSRRAWRSAGLAALLPLLLMLPWPDRVLTSGVLQPQARLALYAPAHAALEALPVANGQRVAAGQPLLRLSSPELALREGETGARQDLLAWQSAAAGLDAASRKDWQVLNDQLAYASAEHATVGADLQRYRPLAPFAGVLVDVDPDLRPGEWLKGQEYLGSLVGAGRWQVVAYVDQDAVRRIARGDRALFLADGLAGPSLRLTVASIDRDASRTLNEPELAALFGGDVLVREKNGVLYPEQAVYRVLLDADAELPASSPAWRGRVAIAGEWEAPAWRFLRAAAGVARREAGF</sequence>
<keyword evidence="12" id="KW-1185">Reference proteome</keyword>
<protein>
    <submittedName>
        <fullName evidence="11">HlyD family efflux transporter periplasmic adaptor subunit</fullName>
    </submittedName>
</protein>
<evidence type="ECO:0000256" key="7">
    <source>
        <dbReference type="ARBA" id="ARBA00023054"/>
    </source>
</evidence>
<keyword evidence="8 9" id="KW-0472">Membrane</keyword>
<evidence type="ECO:0000256" key="3">
    <source>
        <dbReference type="ARBA" id="ARBA00004196"/>
    </source>
</evidence>
<reference evidence="11 12" key="1">
    <citation type="submission" date="2018-10" db="EMBL/GenBank/DDBJ databases">
        <title>Effects of UV and annual dynamics of microbial communities in freshwater RAS systems.</title>
        <authorList>
            <person name="Bekkelund A.K."/>
            <person name="Hansen B.R."/>
            <person name="Stokken H."/>
            <person name="Eriksen B.F."/>
            <person name="Kashulin N.A."/>
        </authorList>
    </citation>
    <scope>NUCLEOTIDE SEQUENCE [LARGE SCALE GENOMIC DNA]</scope>
    <source>
        <strain evidence="11 12">BHSEK</strain>
    </source>
</reference>
<feature type="transmembrane region" description="Helical" evidence="9">
    <location>
        <begin position="369"/>
        <end position="388"/>
    </location>
</feature>
<accession>A0A3G2EIJ0</accession>
<keyword evidence="7" id="KW-0175">Coiled coil</keyword>
<keyword evidence="6 9" id="KW-1133">Transmembrane helix</keyword>
<dbReference type="PANTHER" id="PTHR32347">
    <property type="entry name" value="EFFLUX SYSTEM COMPONENT YKNX-RELATED"/>
    <property type="match status" value="1"/>
</dbReference>
<dbReference type="GO" id="GO:0006508">
    <property type="term" value="P:proteolysis"/>
    <property type="evidence" value="ECO:0007669"/>
    <property type="project" value="InterPro"/>
</dbReference>
<feature type="domain" description="Peptidase M50" evidence="10">
    <location>
        <begin position="181"/>
        <end position="256"/>
    </location>
</feature>
<name>A0A3G2EIJ0_9BURK</name>
<evidence type="ECO:0000256" key="2">
    <source>
        <dbReference type="ARBA" id="ARBA00004141"/>
    </source>
</evidence>
<feature type="transmembrane region" description="Helical" evidence="9">
    <location>
        <begin position="408"/>
        <end position="425"/>
    </location>
</feature>
<dbReference type="Proteomes" id="UP000279594">
    <property type="component" value="Chromosome"/>
</dbReference>